<comment type="subcellular location">
    <subcellularLocation>
        <location evidence="1 9">Cell membrane</location>
        <topology evidence="1 9">Multi-pass membrane protein</topology>
    </subcellularLocation>
</comment>
<evidence type="ECO:0000256" key="8">
    <source>
        <dbReference type="ARBA" id="ARBA00023136"/>
    </source>
</evidence>
<name>A0ABD6CNL5_9EURY</name>
<evidence type="ECO:0000256" key="1">
    <source>
        <dbReference type="ARBA" id="ARBA00004651"/>
    </source>
</evidence>
<evidence type="ECO:0000256" key="5">
    <source>
        <dbReference type="ARBA" id="ARBA00022927"/>
    </source>
</evidence>
<keyword evidence="4 9" id="KW-0812">Transmembrane</keyword>
<feature type="transmembrane region" description="Helical" evidence="9">
    <location>
        <begin position="406"/>
        <end position="430"/>
    </location>
</feature>
<comment type="subunit">
    <text evidence="9">Part of the protein translocation apparatus. Forms a complex with SecF.</text>
</comment>
<dbReference type="Gene3D" id="3.30.70.3220">
    <property type="match status" value="1"/>
</dbReference>
<keyword evidence="6 9" id="KW-1133">Transmembrane helix</keyword>
<dbReference type="InterPro" id="IPR024912">
    <property type="entry name" value="SecD_arc"/>
</dbReference>
<feature type="transmembrane region" description="Helical" evidence="9">
    <location>
        <begin position="477"/>
        <end position="497"/>
    </location>
</feature>
<keyword evidence="5 9" id="KW-0653">Protein transport</keyword>
<feature type="region of interest" description="Disordered" evidence="10">
    <location>
        <begin position="94"/>
        <end position="125"/>
    </location>
</feature>
<feature type="transmembrane region" description="Helical" evidence="9">
    <location>
        <begin position="436"/>
        <end position="456"/>
    </location>
</feature>
<comment type="function">
    <text evidence="9">Involved in protein export.</text>
</comment>
<accession>A0ABD6CNL5</accession>
<evidence type="ECO:0000256" key="4">
    <source>
        <dbReference type="ARBA" id="ARBA00022692"/>
    </source>
</evidence>
<protein>
    <recommendedName>
        <fullName evidence="9">Protein-export membrane protein SecD</fullName>
    </recommendedName>
</protein>
<organism evidence="12 13">
    <name type="scientific">Halobellus rarus</name>
    <dbReference type="NCBI Taxonomy" id="1126237"/>
    <lineage>
        <taxon>Archaea</taxon>
        <taxon>Methanobacteriati</taxon>
        <taxon>Methanobacteriota</taxon>
        <taxon>Stenosarchaea group</taxon>
        <taxon>Halobacteria</taxon>
        <taxon>Halobacteriales</taxon>
        <taxon>Haloferacaceae</taxon>
        <taxon>Halobellus</taxon>
    </lineage>
</organism>
<dbReference type="GO" id="GO:0065002">
    <property type="term" value="P:intracellular protein transmembrane transport"/>
    <property type="evidence" value="ECO:0007669"/>
    <property type="project" value="UniProtKB-UniRule"/>
</dbReference>
<comment type="caution">
    <text evidence="9">Lacks conserved residue(s) required for the propagation of feature annotation.</text>
</comment>
<evidence type="ECO:0000256" key="9">
    <source>
        <dbReference type="HAMAP-Rule" id="MF_01463"/>
    </source>
</evidence>
<reference evidence="12 13" key="1">
    <citation type="journal article" date="2019" name="Int. J. Syst. Evol. Microbiol.">
        <title>The Global Catalogue of Microorganisms (GCM) 10K type strain sequencing project: providing services to taxonomists for standard genome sequencing and annotation.</title>
        <authorList>
            <consortium name="The Broad Institute Genomics Platform"/>
            <consortium name="The Broad Institute Genome Sequencing Center for Infectious Disease"/>
            <person name="Wu L."/>
            <person name="Ma J."/>
        </authorList>
    </citation>
    <scope>NUCLEOTIDE SEQUENCE [LARGE SCALE GENOMIC DNA]</scope>
    <source>
        <strain evidence="12 13">CGMCC 1.12121</strain>
    </source>
</reference>
<dbReference type="PANTHER" id="PTHR30081:SF1">
    <property type="entry name" value="PROTEIN TRANSLOCASE SUBUNIT SECD"/>
    <property type="match status" value="1"/>
</dbReference>
<dbReference type="EMBL" id="JBHUDK010000005">
    <property type="protein sequence ID" value="MFD1598755.1"/>
    <property type="molecule type" value="Genomic_DNA"/>
</dbReference>
<evidence type="ECO:0000256" key="2">
    <source>
        <dbReference type="ARBA" id="ARBA00022448"/>
    </source>
</evidence>
<feature type="compositionally biased region" description="Polar residues" evidence="10">
    <location>
        <begin position="106"/>
        <end position="124"/>
    </location>
</feature>
<dbReference type="HAMAP" id="MF_01463_A">
    <property type="entry name" value="SecD_A"/>
    <property type="match status" value="1"/>
</dbReference>
<dbReference type="SUPFAM" id="SSF82866">
    <property type="entry name" value="Multidrug efflux transporter AcrB transmembrane domain"/>
    <property type="match status" value="1"/>
</dbReference>
<evidence type="ECO:0000256" key="6">
    <source>
        <dbReference type="ARBA" id="ARBA00022989"/>
    </source>
</evidence>
<keyword evidence="3 9" id="KW-1003">Cell membrane</keyword>
<sequence length="537" mass="56027">MIDIRDNWRVALLVVFLLISAFALFSPTLAADDGGEGGNVAGGSNVTNLQYGLELSGGTRVRAPLVGVTAEGVDFGGDDTRTVEQNVAAELENASPADVIARSGGQPEQQSTAQPQSEPSNTVEVTAEGVTTDDLAAGLDAAGYAYEADGLREGVTETTRQEVVRILQNKINEAGLSGGTVQQVTTAQGDNYVLVEVPNQDASSVRDIVSERGTVVIEAYYPTENGSDYARDVVLQQDDFQSIGTAQEGDGGGAYVPVTVSESVAPEFQTAMQDTGLAQSGGTRCTYQADASSTEACLLLVVNGEVTNAFGMSPGLADSMRSGEWAGNPVFQLQTTNVSEAQEVSINLRAGALPAQLDFSQDSGGTTSYISPTQGADFRVNSLLTGIIAVLAVSGTVFARYRDVRVAAPMIVTALSEVIILLGFAAGIGYPLDLSVIAGFIAVIGTGVDDLIIIADEVMAEGQIDSRRVFQSRFRKAFWVIGAAAATTIIAMSPLAILSLGDLQGFAIFTILGVLVGVLITRPAYGDILRALTTVDR</sequence>
<dbReference type="GO" id="GO:0005886">
    <property type="term" value="C:plasma membrane"/>
    <property type="evidence" value="ECO:0007669"/>
    <property type="project" value="UniProtKB-SubCell"/>
</dbReference>
<dbReference type="GO" id="GO:0006605">
    <property type="term" value="P:protein targeting"/>
    <property type="evidence" value="ECO:0007669"/>
    <property type="project" value="UniProtKB-UniRule"/>
</dbReference>
<keyword evidence="2 9" id="KW-0813">Transport</keyword>
<proteinExistence type="inferred from homology"/>
<feature type="transmembrane region" description="Helical" evidence="9">
    <location>
        <begin position="380"/>
        <end position="399"/>
    </location>
</feature>
<dbReference type="NCBIfam" id="NF006215">
    <property type="entry name" value="PRK08343.1-1"/>
    <property type="match status" value="1"/>
</dbReference>
<keyword evidence="8 9" id="KW-0472">Membrane</keyword>
<evidence type="ECO:0000256" key="10">
    <source>
        <dbReference type="SAM" id="MobiDB-lite"/>
    </source>
</evidence>
<comment type="caution">
    <text evidence="12">The sequence shown here is derived from an EMBL/GenBank/DDBJ whole genome shotgun (WGS) entry which is preliminary data.</text>
</comment>
<evidence type="ECO:0000256" key="7">
    <source>
        <dbReference type="ARBA" id="ARBA00023010"/>
    </source>
</evidence>
<dbReference type="PANTHER" id="PTHR30081">
    <property type="entry name" value="PROTEIN-EXPORT MEMBRANE PROTEIN SEC"/>
    <property type="match status" value="1"/>
</dbReference>
<dbReference type="InterPro" id="IPR022813">
    <property type="entry name" value="SecD/SecF_arch_bac"/>
</dbReference>
<keyword evidence="13" id="KW-1185">Reference proteome</keyword>
<comment type="similarity">
    <text evidence="9">Belongs to the SecD/SecF family. SecD subfamily.</text>
</comment>
<dbReference type="RefSeq" id="WP_256419968.1">
    <property type="nucleotide sequence ID" value="NZ_JANHDI010000001.1"/>
</dbReference>
<evidence type="ECO:0000256" key="3">
    <source>
        <dbReference type="ARBA" id="ARBA00022475"/>
    </source>
</evidence>
<dbReference type="InterPro" id="IPR048634">
    <property type="entry name" value="SecD_SecF_C"/>
</dbReference>
<keyword evidence="7 9" id="KW-0811">Translocation</keyword>
<gene>
    <name evidence="9" type="primary">secD</name>
    <name evidence="12" type="ORF">ACFSBX_07255</name>
</gene>
<evidence type="ECO:0000313" key="12">
    <source>
        <dbReference type="EMBL" id="MFD1598755.1"/>
    </source>
</evidence>
<dbReference type="AlphaFoldDB" id="A0ABD6CNL5"/>
<dbReference type="Pfam" id="PF02355">
    <property type="entry name" value="SecD_SecF_C"/>
    <property type="match status" value="1"/>
</dbReference>
<dbReference type="Gene3D" id="1.20.1640.10">
    <property type="entry name" value="Multidrug efflux transporter AcrB transmembrane domain"/>
    <property type="match status" value="1"/>
</dbReference>
<feature type="domain" description="Protein export membrane protein SecD/SecF C-terminal" evidence="11">
    <location>
        <begin position="367"/>
        <end position="519"/>
    </location>
</feature>
<evidence type="ECO:0000313" key="13">
    <source>
        <dbReference type="Proteomes" id="UP001597085"/>
    </source>
</evidence>
<evidence type="ECO:0000259" key="11">
    <source>
        <dbReference type="Pfam" id="PF02355"/>
    </source>
</evidence>
<dbReference type="Proteomes" id="UP001597085">
    <property type="component" value="Unassembled WGS sequence"/>
</dbReference>
<feature type="transmembrane region" description="Helical" evidence="9">
    <location>
        <begin position="503"/>
        <end position="521"/>
    </location>
</feature>